<evidence type="ECO:0000313" key="13">
    <source>
        <dbReference type="EMBL" id="CAA0082361.1"/>
    </source>
</evidence>
<keyword evidence="5 11" id="KW-0808">Transferase</keyword>
<evidence type="ECO:0000256" key="7">
    <source>
        <dbReference type="ARBA" id="ARBA00022827"/>
    </source>
</evidence>
<gene>
    <name evidence="13" type="primary">apbE_1</name>
    <name evidence="14" type="ORF">IHBHHGIJ_00664</name>
    <name evidence="13" type="ORF">KFEGEMFD_00486</name>
</gene>
<dbReference type="Proteomes" id="UP000439591">
    <property type="component" value="Unassembled WGS sequence"/>
</dbReference>
<dbReference type="SUPFAM" id="SSF143631">
    <property type="entry name" value="ApbE-like"/>
    <property type="match status" value="1"/>
</dbReference>
<dbReference type="EMBL" id="CACSIM010000001">
    <property type="protein sequence ID" value="CAA0082361.1"/>
    <property type="molecule type" value="Genomic_DNA"/>
</dbReference>
<name>A0A5S9N069_9GAMM</name>
<dbReference type="AlphaFoldDB" id="A0A5S9N069"/>
<dbReference type="PANTHER" id="PTHR30040">
    <property type="entry name" value="THIAMINE BIOSYNTHESIS LIPOPROTEIN APBE"/>
    <property type="match status" value="1"/>
</dbReference>
<comment type="catalytic activity">
    <reaction evidence="10 11">
        <text>L-threonyl-[protein] + FAD = FMN-L-threonyl-[protein] + AMP + H(+)</text>
        <dbReference type="Rhea" id="RHEA:36847"/>
        <dbReference type="Rhea" id="RHEA-COMP:11060"/>
        <dbReference type="Rhea" id="RHEA-COMP:11061"/>
        <dbReference type="ChEBI" id="CHEBI:15378"/>
        <dbReference type="ChEBI" id="CHEBI:30013"/>
        <dbReference type="ChEBI" id="CHEBI:57692"/>
        <dbReference type="ChEBI" id="CHEBI:74257"/>
        <dbReference type="ChEBI" id="CHEBI:456215"/>
        <dbReference type="EC" id="2.7.1.180"/>
    </reaction>
</comment>
<dbReference type="InterPro" id="IPR024932">
    <property type="entry name" value="ApbE"/>
</dbReference>
<dbReference type="EC" id="2.7.1.180" evidence="2 11"/>
<reference evidence="15 16" key="1">
    <citation type="submission" date="2019-11" db="EMBL/GenBank/DDBJ databases">
        <authorList>
            <person name="Holert J."/>
        </authorList>
    </citation>
    <scope>NUCLEOTIDE SEQUENCE [LARGE SCALE GENOMIC DNA]</scope>
    <source>
        <strain evidence="13">BC3_2A</strain>
        <strain evidence="14">SB11_1A</strain>
    </source>
</reference>
<evidence type="ECO:0000313" key="15">
    <source>
        <dbReference type="Proteomes" id="UP000435877"/>
    </source>
</evidence>
<proteinExistence type="inferred from homology"/>
<dbReference type="PANTHER" id="PTHR30040:SF2">
    <property type="entry name" value="FAD:PROTEIN FMN TRANSFERASE"/>
    <property type="match status" value="1"/>
</dbReference>
<dbReference type="GO" id="GO:0046872">
    <property type="term" value="F:metal ion binding"/>
    <property type="evidence" value="ECO:0007669"/>
    <property type="project" value="UniProtKB-UniRule"/>
</dbReference>
<dbReference type="Gene3D" id="3.10.520.10">
    <property type="entry name" value="ApbE-like domains"/>
    <property type="match status" value="1"/>
</dbReference>
<accession>A0A5S9N069</accession>
<protein>
    <recommendedName>
        <fullName evidence="3 11">FAD:protein FMN transferase</fullName>
        <ecNumber evidence="2 11">2.7.1.180</ecNumber>
    </recommendedName>
    <alternativeName>
        <fullName evidence="9 11">Flavin transferase</fullName>
    </alternativeName>
</protein>
<dbReference type="InterPro" id="IPR003374">
    <property type="entry name" value="ApbE-like_sf"/>
</dbReference>
<comment type="cofactor">
    <cofactor evidence="12">
        <name>Mg(2+)</name>
        <dbReference type="ChEBI" id="CHEBI:18420"/>
    </cofactor>
    <cofactor evidence="12">
        <name>Mn(2+)</name>
        <dbReference type="ChEBI" id="CHEBI:29035"/>
    </cofactor>
    <text evidence="12">Magnesium. Can also use manganese.</text>
</comment>
<dbReference type="Pfam" id="PF02424">
    <property type="entry name" value="ApbE"/>
    <property type="match status" value="1"/>
</dbReference>
<evidence type="ECO:0000313" key="16">
    <source>
        <dbReference type="Proteomes" id="UP000439591"/>
    </source>
</evidence>
<dbReference type="EMBL" id="CACSIK010000001">
    <property type="protein sequence ID" value="CAA0084263.1"/>
    <property type="molecule type" value="Genomic_DNA"/>
</dbReference>
<evidence type="ECO:0000256" key="2">
    <source>
        <dbReference type="ARBA" id="ARBA00011955"/>
    </source>
</evidence>
<evidence type="ECO:0000256" key="10">
    <source>
        <dbReference type="ARBA" id="ARBA00048540"/>
    </source>
</evidence>
<dbReference type="OrthoDB" id="9778595at2"/>
<evidence type="ECO:0000256" key="8">
    <source>
        <dbReference type="ARBA" id="ARBA00022842"/>
    </source>
</evidence>
<feature type="binding site" evidence="12">
    <location>
        <position position="155"/>
    </location>
    <ligand>
        <name>Mg(2+)</name>
        <dbReference type="ChEBI" id="CHEBI:18420"/>
    </ligand>
</feature>
<organism evidence="13 16">
    <name type="scientific">Zhongshania aliphaticivorans</name>
    <dbReference type="NCBI Taxonomy" id="1470434"/>
    <lineage>
        <taxon>Bacteria</taxon>
        <taxon>Pseudomonadati</taxon>
        <taxon>Pseudomonadota</taxon>
        <taxon>Gammaproteobacteria</taxon>
        <taxon>Cellvibrionales</taxon>
        <taxon>Spongiibacteraceae</taxon>
        <taxon>Zhongshania</taxon>
    </lineage>
</organism>
<evidence type="ECO:0000256" key="9">
    <source>
        <dbReference type="ARBA" id="ARBA00031306"/>
    </source>
</evidence>
<dbReference type="GO" id="GO:0016740">
    <property type="term" value="F:transferase activity"/>
    <property type="evidence" value="ECO:0007669"/>
    <property type="project" value="UniProtKB-UniRule"/>
</dbReference>
<evidence type="ECO:0000256" key="4">
    <source>
        <dbReference type="ARBA" id="ARBA00022630"/>
    </source>
</evidence>
<comment type="similarity">
    <text evidence="1 11">Belongs to the ApbE family.</text>
</comment>
<evidence type="ECO:0000256" key="5">
    <source>
        <dbReference type="ARBA" id="ARBA00022679"/>
    </source>
</evidence>
<evidence type="ECO:0000256" key="6">
    <source>
        <dbReference type="ARBA" id="ARBA00022723"/>
    </source>
</evidence>
<evidence type="ECO:0000256" key="3">
    <source>
        <dbReference type="ARBA" id="ARBA00016337"/>
    </source>
</evidence>
<sequence>MNRELRLNNSAQGFVGQFEAMASPCEVLIDSHDEALAQRIVKTISAEAWRIEQKFSRYREDNIVYQINNAAGAPVVVDAETAHLIDFADHAYQISAGLFDLSSGVLRRIWKFDGSANVPNATSARAMLGIVGWDKVEWVSPQLRMAPDMEIDFGGIGKEYSVDRAAALVAEYTNIPVLINFGGDLFANAPPSYQAHWLVGVENIGGLKSALIQLRRGGLATSGDARRFLLRDGTRYSHVLNPLTAWPVMDAPHSVTVAANSCVESGLLATLAMLNGRDAEEFLDAQDVLYWLQR</sequence>
<keyword evidence="6 11" id="KW-0479">Metal-binding</keyword>
<keyword evidence="8 11" id="KW-0460">Magnesium</keyword>
<keyword evidence="15" id="KW-1185">Reference proteome</keyword>
<keyword evidence="7 11" id="KW-0274">FAD</keyword>
<evidence type="ECO:0000313" key="14">
    <source>
        <dbReference type="EMBL" id="CAA0084263.1"/>
    </source>
</evidence>
<dbReference type="Proteomes" id="UP000435877">
    <property type="component" value="Unassembled WGS sequence"/>
</dbReference>
<evidence type="ECO:0000256" key="1">
    <source>
        <dbReference type="ARBA" id="ARBA00008282"/>
    </source>
</evidence>
<evidence type="ECO:0000256" key="12">
    <source>
        <dbReference type="PIRSR" id="PIRSR006268-2"/>
    </source>
</evidence>
<evidence type="ECO:0000256" key="11">
    <source>
        <dbReference type="PIRNR" id="PIRNR006268"/>
    </source>
</evidence>
<dbReference type="RefSeq" id="WP_159267337.1">
    <property type="nucleotide sequence ID" value="NZ_CACSIK010000001.1"/>
</dbReference>
<dbReference type="PIRSF" id="PIRSF006268">
    <property type="entry name" value="ApbE"/>
    <property type="match status" value="1"/>
</dbReference>
<keyword evidence="4 11" id="KW-0285">Flavoprotein</keyword>
<feature type="binding site" evidence="12">
    <location>
        <position position="270"/>
    </location>
    <ligand>
        <name>Mg(2+)</name>
        <dbReference type="ChEBI" id="CHEBI:18420"/>
    </ligand>
</feature>